<gene>
    <name evidence="1" type="ORF">SUNI508_06265</name>
</gene>
<dbReference type="Proteomes" id="UP001408356">
    <property type="component" value="Unassembled WGS sequence"/>
</dbReference>
<proteinExistence type="predicted"/>
<evidence type="ECO:0000313" key="1">
    <source>
        <dbReference type="EMBL" id="KAK9420525.1"/>
    </source>
</evidence>
<protein>
    <submittedName>
        <fullName evidence="1">Transcription factor domain-containing protein</fullName>
    </submittedName>
</protein>
<keyword evidence="2" id="KW-1185">Reference proteome</keyword>
<name>A0ABR2V225_9PEZI</name>
<dbReference type="EMBL" id="JARVKF010000224">
    <property type="protein sequence ID" value="KAK9420525.1"/>
    <property type="molecule type" value="Genomic_DNA"/>
</dbReference>
<comment type="caution">
    <text evidence="1">The sequence shown here is derived from an EMBL/GenBank/DDBJ whole genome shotgun (WGS) entry which is preliminary data.</text>
</comment>
<accession>A0ABR2V225</accession>
<organism evidence="1 2">
    <name type="scientific">Seiridium unicorne</name>
    <dbReference type="NCBI Taxonomy" id="138068"/>
    <lineage>
        <taxon>Eukaryota</taxon>
        <taxon>Fungi</taxon>
        <taxon>Dikarya</taxon>
        <taxon>Ascomycota</taxon>
        <taxon>Pezizomycotina</taxon>
        <taxon>Sordariomycetes</taxon>
        <taxon>Xylariomycetidae</taxon>
        <taxon>Amphisphaeriales</taxon>
        <taxon>Sporocadaceae</taxon>
        <taxon>Seiridium</taxon>
    </lineage>
</organism>
<evidence type="ECO:0000313" key="2">
    <source>
        <dbReference type="Proteomes" id="UP001408356"/>
    </source>
</evidence>
<reference evidence="1 2" key="1">
    <citation type="journal article" date="2024" name="J. Plant Pathol.">
        <title>Sequence and assembly of the genome of Seiridium unicorne, isolate CBS 538.82, causal agent of cypress canker disease.</title>
        <authorList>
            <person name="Scali E."/>
            <person name="Rocca G.D."/>
            <person name="Danti R."/>
            <person name="Garbelotto M."/>
            <person name="Barberini S."/>
            <person name="Baroncelli R."/>
            <person name="Emiliani G."/>
        </authorList>
    </citation>
    <scope>NUCLEOTIDE SEQUENCE [LARGE SCALE GENOMIC DNA]</scope>
    <source>
        <strain evidence="1 2">BM-138-508</strain>
    </source>
</reference>
<sequence>MDFCRATLDEPSKSRAAIALRSNSATSAMFGSERKVGVIKLLLQELNVTSEPKELETGLCRHLAKTELGISPVIHQPITAFGGEPHLWDHSAHILHLVKAIVIDKCSMYAEPGASKVTSSVKTLLEALMSPTAFGGLSFTNIDVVEYHAETSMDPLQAGLTALK</sequence>